<evidence type="ECO:0000256" key="10">
    <source>
        <dbReference type="ARBA" id="ARBA00022840"/>
    </source>
</evidence>
<evidence type="ECO:0000256" key="6">
    <source>
        <dbReference type="ARBA" id="ARBA00022679"/>
    </source>
</evidence>
<dbReference type="EC" id="2.7.13.3" evidence="3"/>
<evidence type="ECO:0000256" key="5">
    <source>
        <dbReference type="ARBA" id="ARBA00022553"/>
    </source>
</evidence>
<dbReference type="SMART" id="SM00387">
    <property type="entry name" value="HATPase_c"/>
    <property type="match status" value="1"/>
</dbReference>
<keyword evidence="10" id="KW-0067">ATP-binding</keyword>
<evidence type="ECO:0000256" key="9">
    <source>
        <dbReference type="ARBA" id="ARBA00022777"/>
    </source>
</evidence>
<dbReference type="PROSITE" id="PS50885">
    <property type="entry name" value="HAMP"/>
    <property type="match status" value="1"/>
</dbReference>
<dbReference type="OrthoDB" id="9780718at2"/>
<dbReference type="InterPro" id="IPR050398">
    <property type="entry name" value="HssS/ArlS-like"/>
</dbReference>
<dbReference type="Pfam" id="PF00512">
    <property type="entry name" value="HisKA"/>
    <property type="match status" value="1"/>
</dbReference>
<evidence type="ECO:0000313" key="17">
    <source>
        <dbReference type="EMBL" id="SHK30774.1"/>
    </source>
</evidence>
<dbReference type="Pfam" id="PF02518">
    <property type="entry name" value="HATPase_c"/>
    <property type="match status" value="1"/>
</dbReference>
<protein>
    <recommendedName>
        <fullName evidence="3">histidine kinase</fullName>
        <ecNumber evidence="3">2.7.13.3</ecNumber>
    </recommendedName>
</protein>
<dbReference type="InterPro" id="IPR036890">
    <property type="entry name" value="HATPase_C_sf"/>
</dbReference>
<dbReference type="PROSITE" id="PS50109">
    <property type="entry name" value="HIS_KIN"/>
    <property type="match status" value="1"/>
</dbReference>
<dbReference type="Gene3D" id="6.10.340.10">
    <property type="match status" value="1"/>
</dbReference>
<dbReference type="InterPro" id="IPR003660">
    <property type="entry name" value="HAMP_dom"/>
</dbReference>
<keyword evidence="4" id="KW-1003">Cell membrane</keyword>
<evidence type="ECO:0000256" key="11">
    <source>
        <dbReference type="ARBA" id="ARBA00022989"/>
    </source>
</evidence>
<evidence type="ECO:0000256" key="3">
    <source>
        <dbReference type="ARBA" id="ARBA00012438"/>
    </source>
</evidence>
<comment type="subcellular location">
    <subcellularLocation>
        <location evidence="2">Cell membrane</location>
        <topology evidence="2">Multi-pass membrane protein</topology>
    </subcellularLocation>
</comment>
<proteinExistence type="predicted"/>
<dbReference type="InterPro" id="IPR005467">
    <property type="entry name" value="His_kinase_dom"/>
</dbReference>
<evidence type="ECO:0000256" key="12">
    <source>
        <dbReference type="ARBA" id="ARBA00023012"/>
    </source>
</evidence>
<comment type="catalytic activity">
    <reaction evidence="1">
        <text>ATP + protein L-histidine = ADP + protein N-phospho-L-histidine.</text>
        <dbReference type="EC" id="2.7.13.3"/>
    </reaction>
</comment>
<keyword evidence="6" id="KW-0808">Transferase</keyword>
<keyword evidence="13 14" id="KW-0472">Membrane</keyword>
<dbReference type="InterPro" id="IPR036097">
    <property type="entry name" value="HisK_dim/P_sf"/>
</dbReference>
<dbReference type="SUPFAM" id="SSF55874">
    <property type="entry name" value="ATPase domain of HSP90 chaperone/DNA topoisomerase II/histidine kinase"/>
    <property type="match status" value="1"/>
</dbReference>
<keyword evidence="18" id="KW-1185">Reference proteome</keyword>
<keyword evidence="8" id="KW-0547">Nucleotide-binding</keyword>
<gene>
    <name evidence="17" type="ORF">SAMN02745912_02935</name>
</gene>
<evidence type="ECO:0000259" key="16">
    <source>
        <dbReference type="PROSITE" id="PS50885"/>
    </source>
</evidence>
<dbReference type="InterPro" id="IPR003594">
    <property type="entry name" value="HATPase_dom"/>
</dbReference>
<keyword evidence="12" id="KW-0902">Two-component regulatory system</keyword>
<dbReference type="CDD" id="cd06225">
    <property type="entry name" value="HAMP"/>
    <property type="match status" value="1"/>
</dbReference>
<keyword evidence="7 14" id="KW-0812">Transmembrane</keyword>
<organism evidence="17 18">
    <name type="scientific">Paramaledivibacter caminithermalis (strain DSM 15212 / CIP 107654 / DViRD3)</name>
    <name type="common">Clostridium caminithermale</name>
    <dbReference type="NCBI Taxonomy" id="1121301"/>
    <lineage>
        <taxon>Bacteria</taxon>
        <taxon>Bacillati</taxon>
        <taxon>Bacillota</taxon>
        <taxon>Clostridia</taxon>
        <taxon>Peptostreptococcales</taxon>
        <taxon>Caminicellaceae</taxon>
        <taxon>Paramaledivibacter</taxon>
    </lineage>
</organism>
<dbReference type="PANTHER" id="PTHR45528:SF1">
    <property type="entry name" value="SENSOR HISTIDINE KINASE CPXA"/>
    <property type="match status" value="1"/>
</dbReference>
<dbReference type="InterPro" id="IPR004358">
    <property type="entry name" value="Sig_transdc_His_kin-like_C"/>
</dbReference>
<dbReference type="PANTHER" id="PTHR45528">
    <property type="entry name" value="SENSOR HISTIDINE KINASE CPXA"/>
    <property type="match status" value="1"/>
</dbReference>
<accession>A0A1M6RE74</accession>
<evidence type="ECO:0000256" key="2">
    <source>
        <dbReference type="ARBA" id="ARBA00004651"/>
    </source>
</evidence>
<evidence type="ECO:0000256" key="13">
    <source>
        <dbReference type="ARBA" id="ARBA00023136"/>
    </source>
</evidence>
<sequence length="354" mass="40924">MDMGIRMKKNSMKNKPLGFQIWIIITIFIILIAVVVFVTTIITINNTSDFYINIFDKALFGNLLKLMICIIIVSIIAAKMISNTVTKPIRFLERKVRLIANKKWIKNIKIDRKDEIGKLAYSISKMQENLEKLDKEEEFFLQSLSHELKTPIMVIKNYCQALRDGIYINDSMDDTINVIEEEVNALGTKIGKLLYISSLEYVLEKEDNFDEIELKKMIEHLAGRLCNFNEDIKLELQLEKCFVMGIEEKLQVAIENVLDNCIRYARTYIKIITKKISASKHEGFYVEISIINDGDHIPKEVRTHLFNKFYKGSNGNFGLGLYITKKIIEFHKGNVYIENSGDEVIFTIKLPCVV</sequence>
<dbReference type="SMART" id="SM00388">
    <property type="entry name" value="HisKA"/>
    <property type="match status" value="1"/>
</dbReference>
<dbReference type="Proteomes" id="UP000184465">
    <property type="component" value="Unassembled WGS sequence"/>
</dbReference>
<feature type="transmembrane region" description="Helical" evidence="14">
    <location>
        <begin position="21"/>
        <end position="44"/>
    </location>
</feature>
<dbReference type="InterPro" id="IPR003661">
    <property type="entry name" value="HisK_dim/P_dom"/>
</dbReference>
<dbReference type="EMBL" id="FRAG01000045">
    <property type="protein sequence ID" value="SHK30774.1"/>
    <property type="molecule type" value="Genomic_DNA"/>
</dbReference>
<evidence type="ECO:0000259" key="15">
    <source>
        <dbReference type="PROSITE" id="PS50109"/>
    </source>
</evidence>
<evidence type="ECO:0000256" key="14">
    <source>
        <dbReference type="SAM" id="Phobius"/>
    </source>
</evidence>
<feature type="transmembrane region" description="Helical" evidence="14">
    <location>
        <begin position="64"/>
        <end position="85"/>
    </location>
</feature>
<dbReference type="PRINTS" id="PR00344">
    <property type="entry name" value="BCTRLSENSOR"/>
</dbReference>
<dbReference type="Gene3D" id="1.10.287.130">
    <property type="match status" value="1"/>
</dbReference>
<evidence type="ECO:0000313" key="18">
    <source>
        <dbReference type="Proteomes" id="UP000184465"/>
    </source>
</evidence>
<evidence type="ECO:0000256" key="8">
    <source>
        <dbReference type="ARBA" id="ARBA00022741"/>
    </source>
</evidence>
<evidence type="ECO:0000256" key="7">
    <source>
        <dbReference type="ARBA" id="ARBA00022692"/>
    </source>
</evidence>
<evidence type="ECO:0000256" key="1">
    <source>
        <dbReference type="ARBA" id="ARBA00000085"/>
    </source>
</evidence>
<dbReference type="GO" id="GO:0005886">
    <property type="term" value="C:plasma membrane"/>
    <property type="evidence" value="ECO:0007669"/>
    <property type="project" value="UniProtKB-SubCell"/>
</dbReference>
<name>A0A1M6RE74_PARC5</name>
<dbReference type="STRING" id="1121301.SAMN02745912_02935"/>
<dbReference type="Gene3D" id="3.30.565.10">
    <property type="entry name" value="Histidine kinase-like ATPase, C-terminal domain"/>
    <property type="match status" value="1"/>
</dbReference>
<feature type="domain" description="Histidine kinase" evidence="15">
    <location>
        <begin position="143"/>
        <end position="354"/>
    </location>
</feature>
<dbReference type="GO" id="GO:0005524">
    <property type="term" value="F:ATP binding"/>
    <property type="evidence" value="ECO:0007669"/>
    <property type="project" value="UniProtKB-KW"/>
</dbReference>
<evidence type="ECO:0000256" key="4">
    <source>
        <dbReference type="ARBA" id="ARBA00022475"/>
    </source>
</evidence>
<keyword evidence="9 17" id="KW-0418">Kinase</keyword>
<keyword evidence="5" id="KW-0597">Phosphoprotein</keyword>
<reference evidence="17 18" key="1">
    <citation type="submission" date="2016-11" db="EMBL/GenBank/DDBJ databases">
        <authorList>
            <person name="Jaros S."/>
            <person name="Januszkiewicz K."/>
            <person name="Wedrychowicz H."/>
        </authorList>
    </citation>
    <scope>NUCLEOTIDE SEQUENCE [LARGE SCALE GENOMIC DNA]</scope>
    <source>
        <strain evidence="17 18">DSM 15212</strain>
    </source>
</reference>
<dbReference type="GO" id="GO:0000155">
    <property type="term" value="F:phosphorelay sensor kinase activity"/>
    <property type="evidence" value="ECO:0007669"/>
    <property type="project" value="InterPro"/>
</dbReference>
<feature type="domain" description="HAMP" evidence="16">
    <location>
        <begin position="83"/>
        <end position="135"/>
    </location>
</feature>
<dbReference type="SUPFAM" id="SSF47384">
    <property type="entry name" value="Homodimeric domain of signal transducing histidine kinase"/>
    <property type="match status" value="1"/>
</dbReference>
<keyword evidence="11 14" id="KW-1133">Transmembrane helix</keyword>
<dbReference type="SUPFAM" id="SSF158472">
    <property type="entry name" value="HAMP domain-like"/>
    <property type="match status" value="1"/>
</dbReference>
<dbReference type="AlphaFoldDB" id="A0A1M6RE74"/>
<dbReference type="CDD" id="cd00082">
    <property type="entry name" value="HisKA"/>
    <property type="match status" value="1"/>
</dbReference>